<name>A0A4P9ZF30_9ASCO</name>
<sequence length="1027" mass="116470">MKQRITALDLRILSAELQNAVLNYRLQNIYNVATSTRHYLLKFAVPDSKKLLVVECGNKVHLTEFERPVEPVPSSFVTKLRKHLKSRRLSGIRQVRHDRILVLLFSDGEFYLVLEFFSAGNVLLLDKEQKILALQRLVKGLGPENNAYATKELYQAFETLLFASPVYVSASAANLSPEKEGEFTEAQVLQWLQAHKEKLSGDNKKVFSVHKLLFLNASYLSNDLILVALLNTNIDHSKSSLDLEKDGAVLTQAVATLNQAALVYRDLVTASTASTITGYIVEKKNPLYDASDKDSLEYVYDAFHPFVPIKMAPDDKLMPVLGYNRTVDQFCSTIESTKHSLRIEQQKRHAQKRLDVAKNERARQIESLVTQQEINERKGEAILYHAETVEACSRYVKKMLSKQMDWTDIENIVKFDAEKKHPDAMVIKDLNLQKNSIKLTLVDPFHVDEDAAANCSSSDSSSSESESDISLSDSDYDSNDSLTQKPVKQKAKTRKKKIVPTLNVDINLSQSAFANASLYFGQKKEASSKQAKVEKNSKMAIKNAEKRVERDLAKKLKSQVSALKNIRNKHWFEKFFWFVSNEGYLCLAGRDDAQTDMIYYRYFGDDGYFVSSDIEGALKVFILNPYPSEDISSTTLFQTGIFALLTSDAWNHKASSSAWWLKGKYVTKKEFDGSLLGPGRLKYKAEKHFMPPAQLVMGFGLYWLGDEATSKKYHDARIQRQEEHGLKVQVSRKKADLEGMDLSSLSLAKHPEKRESNIRPELKQELKEQEMDEQEIEQEVERNEEVTASLPERTPESQPLETMPIPLDLSLYPVKSVRVKRGNLKKQKAKYAEQNKEKSRLPIEALSTLKQIEAHQKQKAEQQRKLNDVRNKYNQQRNAEQRDRKAEERELKKYLEAEEDVFDESYLAMLDSLIPSPGKNDTITTAVPVFAPWGALAKFKYKVKVQPDSGKKGKSVTEAYNYFSKRKVDASKEDPDQDWLEEHAIIDSLAVNDAVGSITVSKLKMTLPALGASGTGNGKGQPKKGKR</sequence>
<keyword evidence="3" id="KW-0963">Cytoplasm</keyword>
<keyword evidence="10" id="KW-1185">Reference proteome</keyword>
<accession>A0A4P9ZF30</accession>
<feature type="compositionally biased region" description="Basic and acidic residues" evidence="6">
    <location>
        <begin position="854"/>
        <end position="871"/>
    </location>
</feature>
<dbReference type="GO" id="GO:0005737">
    <property type="term" value="C:cytoplasm"/>
    <property type="evidence" value="ECO:0007669"/>
    <property type="project" value="UniProtKB-SubCell"/>
</dbReference>
<feature type="domain" description="NFACT RNA-binding" evidence="7">
    <location>
        <begin position="574"/>
        <end position="684"/>
    </location>
</feature>
<evidence type="ECO:0000313" key="10">
    <source>
        <dbReference type="Proteomes" id="UP000268321"/>
    </source>
</evidence>
<dbReference type="GO" id="GO:0043023">
    <property type="term" value="F:ribosomal large subunit binding"/>
    <property type="evidence" value="ECO:0007669"/>
    <property type="project" value="TreeGrafter"/>
</dbReference>
<dbReference type="AlphaFoldDB" id="A0A4P9ZF30"/>
<feature type="domain" description="NFACT protein C-terminal" evidence="8">
    <location>
        <begin position="904"/>
        <end position="1005"/>
    </location>
</feature>
<proteinExistence type="inferred from homology"/>
<feature type="region of interest" description="Disordered" evidence="6">
    <location>
        <begin position="854"/>
        <end position="886"/>
    </location>
</feature>
<evidence type="ECO:0000256" key="5">
    <source>
        <dbReference type="ARBA" id="ARBA00070414"/>
    </source>
</evidence>
<dbReference type="InterPro" id="IPR051608">
    <property type="entry name" value="RQC_Subunit_NEMF"/>
</dbReference>
<dbReference type="Pfam" id="PF05670">
    <property type="entry name" value="NFACT-R_1"/>
    <property type="match status" value="1"/>
</dbReference>
<evidence type="ECO:0000256" key="3">
    <source>
        <dbReference type="ARBA" id="ARBA00022490"/>
    </source>
</evidence>
<dbReference type="GO" id="GO:1990116">
    <property type="term" value="P:ribosome-associated ubiquitin-dependent protein catabolic process"/>
    <property type="evidence" value="ECO:0007669"/>
    <property type="project" value="TreeGrafter"/>
</dbReference>
<comment type="similarity">
    <text evidence="2">Belongs to the NEMF family.</text>
</comment>
<dbReference type="EMBL" id="ML004442">
    <property type="protein sequence ID" value="RKP31433.1"/>
    <property type="molecule type" value="Genomic_DNA"/>
</dbReference>
<feature type="compositionally biased region" description="Basic and acidic residues" evidence="6">
    <location>
        <begin position="749"/>
        <end position="769"/>
    </location>
</feature>
<evidence type="ECO:0000256" key="4">
    <source>
        <dbReference type="ARBA" id="ARBA00023054"/>
    </source>
</evidence>
<feature type="region of interest" description="Disordered" evidence="6">
    <location>
        <begin position="452"/>
        <end position="494"/>
    </location>
</feature>
<dbReference type="GO" id="GO:0072344">
    <property type="term" value="P:rescue of stalled ribosome"/>
    <property type="evidence" value="ECO:0007669"/>
    <property type="project" value="TreeGrafter"/>
</dbReference>
<gene>
    <name evidence="9" type="ORF">METBISCDRAFT_22456</name>
</gene>
<dbReference type="InterPro" id="IPR021846">
    <property type="entry name" value="NFACT-C"/>
</dbReference>
<evidence type="ECO:0000256" key="2">
    <source>
        <dbReference type="ARBA" id="ARBA00008318"/>
    </source>
</evidence>
<dbReference type="Pfam" id="PF05833">
    <property type="entry name" value="NFACT_N"/>
    <property type="match status" value="1"/>
</dbReference>
<dbReference type="Proteomes" id="UP000268321">
    <property type="component" value="Unassembled WGS sequence"/>
</dbReference>
<evidence type="ECO:0000256" key="6">
    <source>
        <dbReference type="SAM" id="MobiDB-lite"/>
    </source>
</evidence>
<keyword evidence="4" id="KW-0175">Coiled coil</keyword>
<dbReference type="FunFam" id="2.30.310.10:FF:000003">
    <property type="entry name" value="Zinc knuckle domain containing protein"/>
    <property type="match status" value="1"/>
</dbReference>
<evidence type="ECO:0000256" key="1">
    <source>
        <dbReference type="ARBA" id="ARBA00004496"/>
    </source>
</evidence>
<dbReference type="Pfam" id="PF11923">
    <property type="entry name" value="NFACT-C"/>
    <property type="match status" value="1"/>
</dbReference>
<dbReference type="OrthoDB" id="207084at2759"/>
<evidence type="ECO:0000259" key="8">
    <source>
        <dbReference type="Pfam" id="PF11923"/>
    </source>
</evidence>
<dbReference type="PANTHER" id="PTHR15239:SF6">
    <property type="entry name" value="RIBOSOME QUALITY CONTROL COMPLEX SUBUNIT NEMF"/>
    <property type="match status" value="1"/>
</dbReference>
<organism evidence="9 10">
    <name type="scientific">Metschnikowia bicuspidata</name>
    <dbReference type="NCBI Taxonomy" id="27322"/>
    <lineage>
        <taxon>Eukaryota</taxon>
        <taxon>Fungi</taxon>
        <taxon>Dikarya</taxon>
        <taxon>Ascomycota</taxon>
        <taxon>Saccharomycotina</taxon>
        <taxon>Pichiomycetes</taxon>
        <taxon>Metschnikowiaceae</taxon>
        <taxon>Metschnikowia</taxon>
    </lineage>
</organism>
<dbReference type="Gene3D" id="2.30.310.10">
    <property type="entry name" value="ibrinogen binding protein from staphylococcus aureus domain"/>
    <property type="match status" value="1"/>
</dbReference>
<dbReference type="GO" id="GO:1990112">
    <property type="term" value="C:RQC complex"/>
    <property type="evidence" value="ECO:0007669"/>
    <property type="project" value="TreeGrafter"/>
</dbReference>
<feature type="region of interest" description="Disordered" evidence="6">
    <location>
        <begin position="741"/>
        <end position="802"/>
    </location>
</feature>
<comment type="subcellular location">
    <subcellularLocation>
        <location evidence="1">Cytoplasm</location>
    </subcellularLocation>
</comment>
<dbReference type="PANTHER" id="PTHR15239">
    <property type="entry name" value="NUCLEAR EXPORT MEDIATOR FACTOR NEMF"/>
    <property type="match status" value="1"/>
</dbReference>
<evidence type="ECO:0000313" key="9">
    <source>
        <dbReference type="EMBL" id="RKP31433.1"/>
    </source>
</evidence>
<dbReference type="InterPro" id="IPR008532">
    <property type="entry name" value="NFACT_RNA-bd"/>
</dbReference>
<feature type="compositionally biased region" description="Low complexity" evidence="6">
    <location>
        <begin position="456"/>
        <end position="473"/>
    </location>
</feature>
<dbReference type="GO" id="GO:0000049">
    <property type="term" value="F:tRNA binding"/>
    <property type="evidence" value="ECO:0007669"/>
    <property type="project" value="TreeGrafter"/>
</dbReference>
<reference evidence="10" key="1">
    <citation type="journal article" date="2018" name="Nat. Microbiol.">
        <title>Leveraging single-cell genomics to expand the fungal tree of life.</title>
        <authorList>
            <person name="Ahrendt S.R."/>
            <person name="Quandt C.A."/>
            <person name="Ciobanu D."/>
            <person name="Clum A."/>
            <person name="Salamov A."/>
            <person name="Andreopoulos B."/>
            <person name="Cheng J.F."/>
            <person name="Woyke T."/>
            <person name="Pelin A."/>
            <person name="Henrissat B."/>
            <person name="Reynolds N.K."/>
            <person name="Benny G.L."/>
            <person name="Smith M.E."/>
            <person name="James T.Y."/>
            <person name="Grigoriev I.V."/>
        </authorList>
    </citation>
    <scope>NUCLEOTIDE SEQUENCE [LARGE SCALE GENOMIC DNA]</scope>
    <source>
        <strain evidence="10">Baker2002</strain>
    </source>
</reference>
<protein>
    <recommendedName>
        <fullName evidence="5">Ribosome quality control complex subunit 2</fullName>
    </recommendedName>
</protein>
<evidence type="ECO:0000259" key="7">
    <source>
        <dbReference type="Pfam" id="PF05670"/>
    </source>
</evidence>